<dbReference type="GO" id="GO:0006401">
    <property type="term" value="P:RNA catabolic process"/>
    <property type="evidence" value="ECO:0007669"/>
    <property type="project" value="TreeGrafter"/>
</dbReference>
<name>A0A6A4VGQ0_AMPAM</name>
<dbReference type="Gene3D" id="1.10.20.120">
    <property type="match status" value="1"/>
</dbReference>
<keyword evidence="3" id="KW-1185">Reference proteome</keyword>
<dbReference type="PANTHER" id="PTHR13383">
    <property type="entry name" value="RIBONUCLEASE H2 SUBUNIT B"/>
    <property type="match status" value="1"/>
</dbReference>
<dbReference type="EMBL" id="VIIS01001799">
    <property type="protein sequence ID" value="KAF0292723.1"/>
    <property type="molecule type" value="Genomic_DNA"/>
</dbReference>
<reference evidence="2 3" key="1">
    <citation type="submission" date="2019-07" db="EMBL/GenBank/DDBJ databases">
        <title>Draft genome assembly of a fouling barnacle, Amphibalanus amphitrite (Darwin, 1854): The first reference genome for Thecostraca.</title>
        <authorList>
            <person name="Kim W."/>
        </authorList>
    </citation>
    <scope>NUCLEOTIDE SEQUENCE [LARGE SCALE GENOMIC DNA]</scope>
    <source>
        <strain evidence="2">SNU_AA5</strain>
        <tissue evidence="2">Soma without cirri and trophi</tissue>
    </source>
</reference>
<evidence type="ECO:0000313" key="2">
    <source>
        <dbReference type="EMBL" id="KAF0292723.1"/>
    </source>
</evidence>
<gene>
    <name evidence="2" type="primary">rnaseh2b</name>
    <name evidence="2" type="ORF">FJT64_009340</name>
</gene>
<dbReference type="AlphaFoldDB" id="A0A6A4VGQ0"/>
<dbReference type="InterPro" id="IPR040456">
    <property type="entry name" value="RNase_H2_suB"/>
</dbReference>
<dbReference type="GO" id="GO:0005654">
    <property type="term" value="C:nucleoplasm"/>
    <property type="evidence" value="ECO:0007669"/>
    <property type="project" value="TreeGrafter"/>
</dbReference>
<dbReference type="Proteomes" id="UP000440578">
    <property type="component" value="Unassembled WGS sequence"/>
</dbReference>
<dbReference type="GO" id="GO:0032299">
    <property type="term" value="C:ribonuclease H2 complex"/>
    <property type="evidence" value="ECO:0007669"/>
    <property type="project" value="InterPro"/>
</dbReference>
<proteinExistence type="predicted"/>
<organism evidence="2 3">
    <name type="scientific">Amphibalanus amphitrite</name>
    <name type="common">Striped barnacle</name>
    <name type="synonym">Balanus amphitrite</name>
    <dbReference type="NCBI Taxonomy" id="1232801"/>
    <lineage>
        <taxon>Eukaryota</taxon>
        <taxon>Metazoa</taxon>
        <taxon>Ecdysozoa</taxon>
        <taxon>Arthropoda</taxon>
        <taxon>Crustacea</taxon>
        <taxon>Multicrustacea</taxon>
        <taxon>Cirripedia</taxon>
        <taxon>Thoracica</taxon>
        <taxon>Thoracicalcarea</taxon>
        <taxon>Balanomorpha</taxon>
        <taxon>Balanoidea</taxon>
        <taxon>Balanidae</taxon>
        <taxon>Amphibalaninae</taxon>
        <taxon>Amphibalanus</taxon>
    </lineage>
</organism>
<accession>A0A6A4VGQ0</accession>
<dbReference type="OrthoDB" id="29098at2759"/>
<protein>
    <submittedName>
        <fullName evidence="2">Ribonuclease H2 subunit B</fullName>
    </submittedName>
</protein>
<evidence type="ECO:0000256" key="1">
    <source>
        <dbReference type="SAM" id="MobiDB-lite"/>
    </source>
</evidence>
<evidence type="ECO:0000313" key="3">
    <source>
        <dbReference type="Proteomes" id="UP000440578"/>
    </source>
</evidence>
<comment type="caution">
    <text evidence="2">The sequence shown here is derived from an EMBL/GenBank/DDBJ whole genome shotgun (WGS) entry which is preliminary data.</text>
</comment>
<feature type="region of interest" description="Disordered" evidence="1">
    <location>
        <begin position="132"/>
        <end position="169"/>
    </location>
</feature>
<sequence length="201" mass="22110">MGPQSSWFVGSAVETDGHIHVCSPLDPLYIVLGYMQQSRYAQQLDQLLSDHQFPDTVRLADSVGSDRLELIADRKVLETKRLHGTSGKADNFVKVREEEVEKAVYLRFAWGLTSEYLSSELSAALRCRLQLPDERPKRSQPAAEPPAKRARGAAAPAAPLEDYSQSASNAKKVLAPKNAKQKALAKSAIGTKSIASFFKKK</sequence>
<dbReference type="PANTHER" id="PTHR13383:SF11">
    <property type="entry name" value="RIBONUCLEASE H2 SUBUNIT B"/>
    <property type="match status" value="1"/>
</dbReference>